<comment type="similarity">
    <text evidence="5">Belongs to the 4-toluene sulfonate uptake permease (TSUP) (TC 2.A.102) family.</text>
</comment>
<dbReference type="Pfam" id="PF01925">
    <property type="entry name" value="TauE"/>
    <property type="match status" value="1"/>
</dbReference>
<dbReference type="Proteomes" id="UP000576152">
    <property type="component" value="Unassembled WGS sequence"/>
</dbReference>
<feature type="transmembrane region" description="Helical" evidence="5">
    <location>
        <begin position="225"/>
        <end position="246"/>
    </location>
</feature>
<feature type="transmembrane region" description="Helical" evidence="5">
    <location>
        <begin position="99"/>
        <end position="120"/>
    </location>
</feature>
<evidence type="ECO:0000256" key="1">
    <source>
        <dbReference type="ARBA" id="ARBA00004141"/>
    </source>
</evidence>
<feature type="transmembrane region" description="Helical" evidence="5">
    <location>
        <begin position="199"/>
        <end position="218"/>
    </location>
</feature>
<evidence type="ECO:0000256" key="2">
    <source>
        <dbReference type="ARBA" id="ARBA00022692"/>
    </source>
</evidence>
<feature type="transmembrane region" description="Helical" evidence="5">
    <location>
        <begin position="73"/>
        <end position="93"/>
    </location>
</feature>
<evidence type="ECO:0000256" key="4">
    <source>
        <dbReference type="ARBA" id="ARBA00023136"/>
    </source>
</evidence>
<keyword evidence="3 5" id="KW-1133">Transmembrane helix</keyword>
<reference evidence="6 7" key="1">
    <citation type="submission" date="2020-08" db="EMBL/GenBank/DDBJ databases">
        <title>Genomic Encyclopedia of Type Strains, Phase III (KMG-III): the genomes of soil and plant-associated and newly described type strains.</title>
        <authorList>
            <person name="Whitman W."/>
        </authorList>
    </citation>
    <scope>NUCLEOTIDE SEQUENCE [LARGE SCALE GENOMIC DNA]</scope>
    <source>
        <strain evidence="6 7">CECT 8572</strain>
    </source>
</reference>
<keyword evidence="5" id="KW-1003">Cell membrane</keyword>
<protein>
    <recommendedName>
        <fullName evidence="5">Probable membrane transporter protein</fullName>
    </recommendedName>
</protein>
<organism evidence="6 7">
    <name type="scientific">Limimaricola variabilis</name>
    <dbReference type="NCBI Taxonomy" id="1492771"/>
    <lineage>
        <taxon>Bacteria</taxon>
        <taxon>Pseudomonadati</taxon>
        <taxon>Pseudomonadota</taxon>
        <taxon>Alphaproteobacteria</taxon>
        <taxon>Rhodobacterales</taxon>
        <taxon>Paracoccaceae</taxon>
        <taxon>Limimaricola</taxon>
    </lineage>
</organism>
<dbReference type="RefSeq" id="WP_183475208.1">
    <property type="nucleotide sequence ID" value="NZ_JACIBX010000019.1"/>
</dbReference>
<proteinExistence type="inferred from homology"/>
<evidence type="ECO:0000256" key="3">
    <source>
        <dbReference type="ARBA" id="ARBA00022989"/>
    </source>
</evidence>
<evidence type="ECO:0000256" key="5">
    <source>
        <dbReference type="RuleBase" id="RU363041"/>
    </source>
</evidence>
<dbReference type="InterPro" id="IPR002781">
    <property type="entry name" value="TM_pro_TauE-like"/>
</dbReference>
<keyword evidence="2 5" id="KW-0812">Transmembrane</keyword>
<comment type="caution">
    <text evidence="6">The sequence shown here is derived from an EMBL/GenBank/DDBJ whole genome shotgun (WGS) entry which is preliminary data.</text>
</comment>
<sequence>MGDAFWQIVVVGFVAQMIDGALGMAYGLTSTSLLLTLGFTPAAASAAVHLAETATTGVSATSHHLARNVDWKLVRPLAISGALGGIAGASLLATGLGDMLAPVVSAYLVLMGGVVLWKAFRAVPGIHPPKGVRRLGLAGGFVDAVGGGGWGPVVSSTLLASGGSARHMIGSSNAAEFFVTSAITVTFAGHLGLSEFGMAALALVVGGLPAAPFAALAVRYAPRRPLMIVVGLLIIILGIRGLLTALG</sequence>
<name>A0ABR6HT55_9RHOB</name>
<dbReference type="PANTHER" id="PTHR43701:SF12">
    <property type="entry name" value="MEMBRANE TRANSPORTER PROTEIN YTNM-RELATED"/>
    <property type="match status" value="1"/>
</dbReference>
<evidence type="ECO:0000313" key="7">
    <source>
        <dbReference type="Proteomes" id="UP000576152"/>
    </source>
</evidence>
<dbReference type="EMBL" id="JACIBX010000019">
    <property type="protein sequence ID" value="MBB3713736.1"/>
    <property type="molecule type" value="Genomic_DNA"/>
</dbReference>
<gene>
    <name evidence="6" type="ORF">FHS00_003343</name>
</gene>
<keyword evidence="4 5" id="KW-0472">Membrane</keyword>
<comment type="subcellular location">
    <subcellularLocation>
        <location evidence="5">Cell membrane</location>
        <topology evidence="5">Multi-pass membrane protein</topology>
    </subcellularLocation>
    <subcellularLocation>
        <location evidence="1">Membrane</location>
        <topology evidence="1">Multi-pass membrane protein</topology>
    </subcellularLocation>
</comment>
<evidence type="ECO:0000313" key="6">
    <source>
        <dbReference type="EMBL" id="MBB3713736.1"/>
    </source>
</evidence>
<keyword evidence="7" id="KW-1185">Reference proteome</keyword>
<accession>A0ABR6HT55</accession>
<dbReference type="PANTHER" id="PTHR43701">
    <property type="entry name" value="MEMBRANE TRANSPORTER PROTEIN MJ0441-RELATED"/>
    <property type="match status" value="1"/>
</dbReference>
<feature type="transmembrane region" description="Helical" evidence="5">
    <location>
        <begin position="174"/>
        <end position="193"/>
    </location>
</feature>
<dbReference type="InterPro" id="IPR051598">
    <property type="entry name" value="TSUP/Inactive_protease-like"/>
</dbReference>